<evidence type="ECO:0000256" key="1">
    <source>
        <dbReference type="ARBA" id="ARBA00004442"/>
    </source>
</evidence>
<evidence type="ECO:0000256" key="2">
    <source>
        <dbReference type="ARBA" id="ARBA00006275"/>
    </source>
</evidence>
<dbReference type="Pfam" id="PF14322">
    <property type="entry name" value="SusD-like_3"/>
    <property type="match status" value="1"/>
</dbReference>
<gene>
    <name evidence="8" type="ORF">SAMN04488057_12062</name>
</gene>
<evidence type="ECO:0000256" key="3">
    <source>
        <dbReference type="ARBA" id="ARBA00022729"/>
    </source>
</evidence>
<dbReference type="InterPro" id="IPR012944">
    <property type="entry name" value="SusD_RagB_dom"/>
</dbReference>
<evidence type="ECO:0000313" key="9">
    <source>
        <dbReference type="Proteomes" id="UP000184513"/>
    </source>
</evidence>
<accession>A0A1M7QNA0</accession>
<feature type="domain" description="RagB/SusD" evidence="6">
    <location>
        <begin position="295"/>
        <end position="510"/>
    </location>
</feature>
<dbReference type="EMBL" id="FRCY01000020">
    <property type="protein sequence ID" value="SHN32540.1"/>
    <property type="molecule type" value="Genomic_DNA"/>
</dbReference>
<dbReference type="AlphaFoldDB" id="A0A1M7QNA0"/>
<keyword evidence="3" id="KW-0732">Signal</keyword>
<dbReference type="Proteomes" id="UP000184513">
    <property type="component" value="Unassembled WGS sequence"/>
</dbReference>
<evidence type="ECO:0000256" key="4">
    <source>
        <dbReference type="ARBA" id="ARBA00023136"/>
    </source>
</evidence>
<reference evidence="8 9" key="1">
    <citation type="submission" date="2016-11" db="EMBL/GenBank/DDBJ databases">
        <authorList>
            <person name="Jaros S."/>
            <person name="Januszkiewicz K."/>
            <person name="Wedrychowicz H."/>
        </authorList>
    </citation>
    <scope>NUCLEOTIDE SEQUENCE [LARGE SCALE GENOMIC DNA]</scope>
    <source>
        <strain evidence="8 9">CGMCC 1.6102</strain>
    </source>
</reference>
<organism evidence="8 9">
    <name type="scientific">Cyclobacterium lianum</name>
    <dbReference type="NCBI Taxonomy" id="388280"/>
    <lineage>
        <taxon>Bacteria</taxon>
        <taxon>Pseudomonadati</taxon>
        <taxon>Bacteroidota</taxon>
        <taxon>Cytophagia</taxon>
        <taxon>Cytophagales</taxon>
        <taxon>Cyclobacteriaceae</taxon>
        <taxon>Cyclobacterium</taxon>
    </lineage>
</organism>
<feature type="domain" description="SusD-like N-terminal" evidence="7">
    <location>
        <begin position="26"/>
        <end position="225"/>
    </location>
</feature>
<dbReference type="OrthoDB" id="621018at2"/>
<dbReference type="PROSITE" id="PS51257">
    <property type="entry name" value="PROKAR_LIPOPROTEIN"/>
    <property type="match status" value="1"/>
</dbReference>
<protein>
    <submittedName>
        <fullName evidence="8">Starch-binding associating with outer membrane</fullName>
    </submittedName>
</protein>
<sequence length="510" mass="57042">MKYFKALYIHHVLIGLLVLLAVSCTDFLERNPTTQISGPTFWNSQKDADLALAGVYSRLNNNTFNHEGVYSLAIMAGDANEGGQSLGAASTGTFAMGIMEAVSGGLLANVYNHCYQGIATCNYFLENIDRVDMPAERITRYKGEVLFLRAFFYFTLADFYGGVPIYTTPVSADEAKVAKSSREQVIDQVLADLDVAISSLPNTDYSSSGHAVRGSALALKSRVHLFESDWAAAAQAASQVMSDGQFSLYEENWANIFLAEGQNDNPEIMFSTRYLNPDNFSNQDIRILWHGIWNPRAELRDAFECIDGLPIDESPLYDPDNWKENRDPRLAKTMRGFDEPAVKASGEVVEFAYNGVSMTGLMPAKGGNVETLPIDYSTKSEQDWVLIRYAEVLLNFAEATNELSGPTQAVYDAVNAVRTRPGVDMPTLPEGLSQDEMRDRIRNERRVEFAFEGMRYRDIKRWKYAEVYIPTLVEPGSGIQRQFDPSKHYLFPFPQSEIDINPNLVQNPGY</sequence>
<name>A0A1M7QNA0_9BACT</name>
<evidence type="ECO:0000256" key="5">
    <source>
        <dbReference type="ARBA" id="ARBA00023237"/>
    </source>
</evidence>
<proteinExistence type="inferred from homology"/>
<dbReference type="InterPro" id="IPR011990">
    <property type="entry name" value="TPR-like_helical_dom_sf"/>
</dbReference>
<keyword evidence="9" id="KW-1185">Reference proteome</keyword>
<dbReference type="SUPFAM" id="SSF48452">
    <property type="entry name" value="TPR-like"/>
    <property type="match status" value="1"/>
</dbReference>
<comment type="subcellular location">
    <subcellularLocation>
        <location evidence="1">Cell outer membrane</location>
    </subcellularLocation>
</comment>
<evidence type="ECO:0000313" key="8">
    <source>
        <dbReference type="EMBL" id="SHN32540.1"/>
    </source>
</evidence>
<dbReference type="InterPro" id="IPR033985">
    <property type="entry name" value="SusD-like_N"/>
</dbReference>
<dbReference type="CDD" id="cd08977">
    <property type="entry name" value="SusD"/>
    <property type="match status" value="1"/>
</dbReference>
<dbReference type="STRING" id="388280.SAMN04488057_12062"/>
<dbReference type="Pfam" id="PF07980">
    <property type="entry name" value="SusD_RagB"/>
    <property type="match status" value="1"/>
</dbReference>
<dbReference type="Gene3D" id="1.25.40.390">
    <property type="match status" value="1"/>
</dbReference>
<evidence type="ECO:0000259" key="7">
    <source>
        <dbReference type="Pfam" id="PF14322"/>
    </source>
</evidence>
<keyword evidence="5" id="KW-0998">Cell outer membrane</keyword>
<comment type="similarity">
    <text evidence="2">Belongs to the SusD family.</text>
</comment>
<keyword evidence="4" id="KW-0472">Membrane</keyword>
<dbReference type="RefSeq" id="WP_073097791.1">
    <property type="nucleotide sequence ID" value="NZ_FRCY01000020.1"/>
</dbReference>
<evidence type="ECO:0000259" key="6">
    <source>
        <dbReference type="Pfam" id="PF07980"/>
    </source>
</evidence>
<dbReference type="GO" id="GO:0009279">
    <property type="term" value="C:cell outer membrane"/>
    <property type="evidence" value="ECO:0007669"/>
    <property type="project" value="UniProtKB-SubCell"/>
</dbReference>